<comment type="caution">
    <text evidence="7">The sequence shown here is derived from an EMBL/GenBank/DDBJ whole genome shotgun (WGS) entry which is preliminary data.</text>
</comment>
<dbReference type="PANTHER" id="PTHR23100">
    <property type="entry name" value="ARGININE BIOSYNTHESIS BIFUNCTIONAL PROTEIN ARGJ"/>
    <property type="match status" value="1"/>
</dbReference>
<evidence type="ECO:0000256" key="6">
    <source>
        <dbReference type="HAMAP-Rule" id="MF_01106"/>
    </source>
</evidence>
<dbReference type="RefSeq" id="WP_340271332.1">
    <property type="nucleotide sequence ID" value="NZ_JBBEOG010000010.1"/>
</dbReference>
<dbReference type="CDD" id="cd02152">
    <property type="entry name" value="OAT"/>
    <property type="match status" value="1"/>
</dbReference>
<keyword evidence="8" id="KW-1185">Reference proteome</keyword>
<dbReference type="HAMAP" id="MF_01106">
    <property type="entry name" value="ArgJ"/>
    <property type="match status" value="1"/>
</dbReference>
<dbReference type="EC" id="2.3.1.35" evidence="6"/>
<keyword evidence="5 6" id="KW-0012">Acyltransferase</keyword>
<evidence type="ECO:0000256" key="3">
    <source>
        <dbReference type="ARBA" id="ARBA00022679"/>
    </source>
</evidence>
<evidence type="ECO:0000313" key="8">
    <source>
        <dbReference type="Proteomes" id="UP001596122"/>
    </source>
</evidence>
<feature type="site" description="Involved in the stabilization of negative charge on the oxyanion by the formation of the oxyanion hole" evidence="6">
    <location>
        <position position="117"/>
    </location>
</feature>
<comment type="subunit">
    <text evidence="2 6">Heterotetramer of two alpha and two beta chains.</text>
</comment>
<dbReference type="NCBIfam" id="NF003802">
    <property type="entry name" value="PRK05388.1"/>
    <property type="match status" value="1"/>
</dbReference>
<feature type="chain" id="PRO_5044931433" description="Arginine biosynthesis bifunctional protein ArgJ alpha chain" evidence="6">
    <location>
        <begin position="1"/>
        <end position="189"/>
    </location>
</feature>
<evidence type="ECO:0000256" key="2">
    <source>
        <dbReference type="ARBA" id="ARBA00011475"/>
    </source>
</evidence>
<dbReference type="InterPro" id="IPR016117">
    <property type="entry name" value="ArgJ-like_dom_sf"/>
</dbReference>
<evidence type="ECO:0000256" key="1">
    <source>
        <dbReference type="ARBA" id="ARBA00006774"/>
    </source>
</evidence>
<comment type="subcellular location">
    <subcellularLocation>
        <location evidence="6">Cytoplasm</location>
    </subcellularLocation>
</comment>
<evidence type="ECO:0000256" key="4">
    <source>
        <dbReference type="ARBA" id="ARBA00022813"/>
    </source>
</evidence>
<keyword evidence="6" id="KW-0963">Cytoplasm</keyword>
<proteinExistence type="inferred from homology"/>
<organism evidence="7 8">
    <name type="scientific">Aquipuribacter nitratireducens</name>
    <dbReference type="NCBI Taxonomy" id="650104"/>
    <lineage>
        <taxon>Bacteria</taxon>
        <taxon>Bacillati</taxon>
        <taxon>Actinomycetota</taxon>
        <taxon>Actinomycetes</taxon>
        <taxon>Micrococcales</taxon>
        <taxon>Intrasporangiaceae</taxon>
        <taxon>Aquipuribacter</taxon>
    </lineage>
</organism>
<name>A0ABW0GQE0_9MICO</name>
<dbReference type="Gene3D" id="3.10.20.340">
    <property type="entry name" value="ArgJ beta chain, C-terminal domain"/>
    <property type="match status" value="1"/>
</dbReference>
<sequence>MSVTAARGFRAGSATAGLKPSGRPDVALVVNDGPRDAVAAVFTRNRARAHPVLWSEQVVRSGSARALAVNAGNANCYTGPDGFLVTHRTAEHVAAVLSSLSPGGPEVGGGDVVVCSTGIIGVPLDGGLLLGGLDAAAASLSPDDAASEAAARAIMTTDTRPKAAVHRDPSGWTVGGIAKGAGMLAPALATMLVHLTTDADLDAAALDRALRAATRVTFDRLDSDGCMSTNDTVSLMASGASGVVPDEAAFTAALTDLCRDLGRQLLSDAEGAEHDVAIRVAGAASEDEAVEVGRAVARSALVKTAVFGRDPNWGRILAAVGTTGAAFDPLEVDVAVNGVLVCRAGGPGEDRDRVDLSGRDVEIVVDLHAGASDATVWTNDLTHAYVHENSAYTT</sequence>
<keyword evidence="6" id="KW-0511">Multifunctional enzyme</keyword>
<dbReference type="SUPFAM" id="SSF56266">
    <property type="entry name" value="DmpA/ArgJ-like"/>
    <property type="match status" value="1"/>
</dbReference>
<dbReference type="InterPro" id="IPR002813">
    <property type="entry name" value="Arg_biosynth_ArgJ"/>
</dbReference>
<gene>
    <name evidence="6 7" type="primary">argJ</name>
    <name evidence="7" type="ORF">ACFPJ6_15600</name>
</gene>
<dbReference type="GO" id="GO:0004358">
    <property type="term" value="F:L-glutamate N-acetyltransferase activity, acting on acetyl-L-ornithine as donor"/>
    <property type="evidence" value="ECO:0007669"/>
    <property type="project" value="UniProtKB-EC"/>
</dbReference>
<feature type="binding site" evidence="6">
    <location>
        <position position="156"/>
    </location>
    <ligand>
        <name>substrate</name>
    </ligand>
</feature>
<comment type="pathway">
    <text evidence="6">Amino-acid biosynthesis; L-arginine biosynthesis; N(2)-acetyl-L-ornithine from L-glutamate: step 1/4.</text>
</comment>
<feature type="active site" description="Nucleophile" evidence="6">
    <location>
        <position position="190"/>
    </location>
</feature>
<comment type="pathway">
    <text evidence="6">Amino-acid biosynthesis; L-arginine biosynthesis; L-ornithine and N-acetyl-L-glutamate from L-glutamate and N(2)-acetyl-L-ornithine (cyclic): step 1/1.</text>
</comment>
<dbReference type="Gene3D" id="3.30.2330.10">
    <property type="entry name" value="arginine biosynthesis bifunctional protein suprefamily"/>
    <property type="match status" value="1"/>
</dbReference>
<feature type="binding site" evidence="6">
    <location>
        <position position="179"/>
    </location>
    <ligand>
        <name>substrate</name>
    </ligand>
</feature>
<dbReference type="InterPro" id="IPR042195">
    <property type="entry name" value="ArgJ_beta_C"/>
</dbReference>
<comment type="similarity">
    <text evidence="1 6">Belongs to the ArgJ family.</text>
</comment>
<comment type="function">
    <text evidence="6">Catalyzes two activities which are involved in the cyclic version of arginine biosynthesis: the synthesis of N-acetylglutamate from glutamate and acetyl-CoA as the acetyl donor, and of ornithine by transacetylation between N(2)-acetylornithine and glutamate.</text>
</comment>
<feature type="site" description="Cleavage; by autolysis" evidence="6">
    <location>
        <begin position="189"/>
        <end position="190"/>
    </location>
</feature>
<evidence type="ECO:0000256" key="5">
    <source>
        <dbReference type="ARBA" id="ARBA00023315"/>
    </source>
</evidence>
<keyword evidence="6" id="KW-0055">Arginine biosynthesis</keyword>
<reference evidence="8" key="1">
    <citation type="journal article" date="2019" name="Int. J. Syst. Evol. Microbiol.">
        <title>The Global Catalogue of Microorganisms (GCM) 10K type strain sequencing project: providing services to taxonomists for standard genome sequencing and annotation.</title>
        <authorList>
            <consortium name="The Broad Institute Genomics Platform"/>
            <consortium name="The Broad Institute Genome Sequencing Center for Infectious Disease"/>
            <person name="Wu L."/>
            <person name="Ma J."/>
        </authorList>
    </citation>
    <scope>NUCLEOTIDE SEQUENCE [LARGE SCALE GENOMIC DNA]</scope>
    <source>
        <strain evidence="8">CCUG 43114</strain>
    </source>
</reference>
<dbReference type="EC" id="2.3.1.1" evidence="6"/>
<dbReference type="EMBL" id="JBHSLD010000015">
    <property type="protein sequence ID" value="MFC5382193.1"/>
    <property type="molecule type" value="Genomic_DNA"/>
</dbReference>
<comment type="catalytic activity">
    <reaction evidence="6">
        <text>L-glutamate + acetyl-CoA = N-acetyl-L-glutamate + CoA + H(+)</text>
        <dbReference type="Rhea" id="RHEA:24292"/>
        <dbReference type="ChEBI" id="CHEBI:15378"/>
        <dbReference type="ChEBI" id="CHEBI:29985"/>
        <dbReference type="ChEBI" id="CHEBI:44337"/>
        <dbReference type="ChEBI" id="CHEBI:57287"/>
        <dbReference type="ChEBI" id="CHEBI:57288"/>
        <dbReference type="EC" id="2.3.1.1"/>
    </reaction>
</comment>
<feature type="binding site" evidence="6">
    <location>
        <position position="190"/>
    </location>
    <ligand>
        <name>substrate</name>
    </ligand>
</feature>
<feature type="site" description="Involved in the stabilization of negative charge on the oxyanion by the formation of the oxyanion hole" evidence="6">
    <location>
        <position position="118"/>
    </location>
</feature>
<dbReference type="Proteomes" id="UP001596122">
    <property type="component" value="Unassembled WGS sequence"/>
</dbReference>
<dbReference type="NCBIfam" id="TIGR00120">
    <property type="entry name" value="ArgJ"/>
    <property type="match status" value="1"/>
</dbReference>
<keyword evidence="4 6" id="KW-0068">Autocatalytic cleavage</keyword>
<evidence type="ECO:0000313" key="7">
    <source>
        <dbReference type="EMBL" id="MFC5382193.1"/>
    </source>
</evidence>
<keyword evidence="3 6" id="KW-0808">Transferase</keyword>
<feature type="chain" id="PRO_5044931434" description="Arginine biosynthesis bifunctional protein ArgJ beta chain" evidence="6">
    <location>
        <begin position="190"/>
        <end position="394"/>
    </location>
</feature>
<dbReference type="Gene3D" id="3.60.70.12">
    <property type="entry name" value="L-amino peptidase D-ALA esterase/amidase"/>
    <property type="match status" value="1"/>
</dbReference>
<feature type="binding site" evidence="6">
    <location>
        <position position="394"/>
    </location>
    <ligand>
        <name>substrate</name>
    </ligand>
</feature>
<accession>A0ABW0GQE0</accession>
<protein>
    <recommendedName>
        <fullName evidence="6">Arginine biosynthesis bifunctional protein ArgJ</fullName>
    </recommendedName>
    <domain>
        <recommendedName>
            <fullName evidence="6">Glutamate N-acetyltransferase</fullName>
            <ecNumber evidence="6">2.3.1.35</ecNumber>
        </recommendedName>
        <alternativeName>
            <fullName evidence="6">Ornithine acetyltransferase</fullName>
            <shortName evidence="6">OATase</shortName>
        </alternativeName>
        <alternativeName>
            <fullName evidence="6">Ornithine transacetylase</fullName>
        </alternativeName>
    </domain>
    <domain>
        <recommendedName>
            <fullName evidence="6">Amino-acid acetyltransferase</fullName>
            <ecNumber evidence="6">2.3.1.1</ecNumber>
        </recommendedName>
        <alternativeName>
            <fullName evidence="6">N-acetylglutamate synthase</fullName>
            <shortName evidence="6">AGSase</shortName>
        </alternativeName>
    </domain>
    <component>
        <recommendedName>
            <fullName evidence="6">Arginine biosynthesis bifunctional protein ArgJ alpha chain</fullName>
        </recommendedName>
    </component>
    <component>
        <recommendedName>
            <fullName evidence="6">Arginine biosynthesis bifunctional protein ArgJ beta chain</fullName>
        </recommendedName>
    </component>
</protein>
<feature type="binding site" evidence="6">
    <location>
        <position position="389"/>
    </location>
    <ligand>
        <name>substrate</name>
    </ligand>
</feature>
<feature type="binding site" evidence="6">
    <location>
        <position position="270"/>
    </location>
    <ligand>
        <name>substrate</name>
    </ligand>
</feature>
<dbReference type="Pfam" id="PF01960">
    <property type="entry name" value="ArgJ"/>
    <property type="match status" value="1"/>
</dbReference>
<comment type="catalytic activity">
    <reaction evidence="6">
        <text>N(2)-acetyl-L-ornithine + L-glutamate = N-acetyl-L-glutamate + L-ornithine</text>
        <dbReference type="Rhea" id="RHEA:15349"/>
        <dbReference type="ChEBI" id="CHEBI:29985"/>
        <dbReference type="ChEBI" id="CHEBI:44337"/>
        <dbReference type="ChEBI" id="CHEBI:46911"/>
        <dbReference type="ChEBI" id="CHEBI:57805"/>
        <dbReference type="EC" id="2.3.1.35"/>
    </reaction>
</comment>
<dbReference type="PANTHER" id="PTHR23100:SF0">
    <property type="entry name" value="ARGININE BIOSYNTHESIS BIFUNCTIONAL PROTEIN ARGJ, MITOCHONDRIAL"/>
    <property type="match status" value="1"/>
</dbReference>
<keyword evidence="6" id="KW-0028">Amino-acid biosynthesis</keyword>